<feature type="domain" description="DUF202" evidence="6">
    <location>
        <begin position="30"/>
        <end position="94"/>
    </location>
</feature>
<accession>A0A0J1BKD7</accession>
<sequence length="100" mass="11030">MSMSESESDPNPEPVGDSLARKRNDLAVIRTDLANERTLLAYLRTSLMMVGTGGTLIKFFGESRELLFAGYVAIGIGAVVLLAGCIRFLQTMRRVRLDHQ</sequence>
<dbReference type="GO" id="GO:0012505">
    <property type="term" value="C:endomembrane system"/>
    <property type="evidence" value="ECO:0007669"/>
    <property type="project" value="UniProtKB-SubCell"/>
</dbReference>
<name>A0A0J1BKD7_RHOIS</name>
<feature type="transmembrane region" description="Helical" evidence="5">
    <location>
        <begin position="66"/>
        <end position="89"/>
    </location>
</feature>
<keyword evidence="4 5" id="KW-0472">Membrane</keyword>
<dbReference type="AlphaFoldDB" id="A0A0J1BKD7"/>
<reference evidence="7" key="1">
    <citation type="submission" date="2015-05" db="EMBL/GenBank/DDBJ databases">
        <title>Permanent draft genome of Rhodopirellula islandicus K833.</title>
        <authorList>
            <person name="Kizina J."/>
            <person name="Richter M."/>
            <person name="Glockner F.O."/>
            <person name="Harder J."/>
        </authorList>
    </citation>
    <scope>NUCLEOTIDE SEQUENCE [LARGE SCALE GENOMIC DNA]</scope>
    <source>
        <strain evidence="7">K833</strain>
    </source>
</reference>
<evidence type="ECO:0000256" key="3">
    <source>
        <dbReference type="ARBA" id="ARBA00022989"/>
    </source>
</evidence>
<dbReference type="STRING" id="595434.RISK_000792"/>
<dbReference type="Pfam" id="PF02656">
    <property type="entry name" value="DUF202"/>
    <property type="match status" value="1"/>
</dbReference>
<gene>
    <name evidence="7" type="ORF">RISK_000792</name>
</gene>
<evidence type="ECO:0000256" key="4">
    <source>
        <dbReference type="ARBA" id="ARBA00023136"/>
    </source>
</evidence>
<dbReference type="EMBL" id="LECT01000007">
    <property type="protein sequence ID" value="KLU06991.1"/>
    <property type="molecule type" value="Genomic_DNA"/>
</dbReference>
<keyword evidence="3 5" id="KW-1133">Transmembrane helix</keyword>
<keyword evidence="2 5" id="KW-0812">Transmembrane</keyword>
<comment type="caution">
    <text evidence="7">The sequence shown here is derived from an EMBL/GenBank/DDBJ whole genome shotgun (WGS) entry which is preliminary data.</text>
</comment>
<comment type="subcellular location">
    <subcellularLocation>
        <location evidence="1">Endomembrane system</location>
        <topology evidence="1">Multi-pass membrane protein</topology>
    </subcellularLocation>
</comment>
<organism evidence="7 8">
    <name type="scientific">Rhodopirellula islandica</name>
    <dbReference type="NCBI Taxonomy" id="595434"/>
    <lineage>
        <taxon>Bacteria</taxon>
        <taxon>Pseudomonadati</taxon>
        <taxon>Planctomycetota</taxon>
        <taxon>Planctomycetia</taxon>
        <taxon>Pirellulales</taxon>
        <taxon>Pirellulaceae</taxon>
        <taxon>Rhodopirellula</taxon>
    </lineage>
</organism>
<evidence type="ECO:0000256" key="5">
    <source>
        <dbReference type="SAM" id="Phobius"/>
    </source>
</evidence>
<dbReference type="PATRIC" id="fig|595434.4.peg.769"/>
<evidence type="ECO:0000256" key="2">
    <source>
        <dbReference type="ARBA" id="ARBA00022692"/>
    </source>
</evidence>
<evidence type="ECO:0000259" key="6">
    <source>
        <dbReference type="Pfam" id="PF02656"/>
    </source>
</evidence>
<evidence type="ECO:0000313" key="7">
    <source>
        <dbReference type="EMBL" id="KLU06991.1"/>
    </source>
</evidence>
<dbReference type="Proteomes" id="UP000036367">
    <property type="component" value="Unassembled WGS sequence"/>
</dbReference>
<evidence type="ECO:0000313" key="8">
    <source>
        <dbReference type="Proteomes" id="UP000036367"/>
    </source>
</evidence>
<keyword evidence="8" id="KW-1185">Reference proteome</keyword>
<evidence type="ECO:0000256" key="1">
    <source>
        <dbReference type="ARBA" id="ARBA00004127"/>
    </source>
</evidence>
<proteinExistence type="predicted"/>
<dbReference type="InterPro" id="IPR003807">
    <property type="entry name" value="DUF202"/>
</dbReference>
<feature type="transmembrane region" description="Helical" evidence="5">
    <location>
        <begin position="39"/>
        <end position="60"/>
    </location>
</feature>
<protein>
    <recommendedName>
        <fullName evidence="6">DUF202 domain-containing protein</fullName>
    </recommendedName>
</protein>